<dbReference type="EMBL" id="CAVMJV010000017">
    <property type="protein sequence ID" value="CAK5060375.1"/>
    <property type="molecule type" value="Genomic_DNA"/>
</dbReference>
<protein>
    <submittedName>
        <fullName evidence="1">Uncharacterized protein</fullName>
    </submittedName>
</protein>
<proteinExistence type="predicted"/>
<organism evidence="1 2">
    <name type="scientific">Meloidogyne enterolobii</name>
    <name type="common">Root-knot nematode worm</name>
    <name type="synonym">Meloidogyne mayaguensis</name>
    <dbReference type="NCBI Taxonomy" id="390850"/>
    <lineage>
        <taxon>Eukaryota</taxon>
        <taxon>Metazoa</taxon>
        <taxon>Ecdysozoa</taxon>
        <taxon>Nematoda</taxon>
        <taxon>Chromadorea</taxon>
        <taxon>Rhabditida</taxon>
        <taxon>Tylenchina</taxon>
        <taxon>Tylenchomorpha</taxon>
        <taxon>Tylenchoidea</taxon>
        <taxon>Meloidogynidae</taxon>
        <taxon>Meloidogyninae</taxon>
        <taxon>Meloidogyne</taxon>
    </lineage>
</organism>
<comment type="caution">
    <text evidence="1">The sequence shown here is derived from an EMBL/GenBank/DDBJ whole genome shotgun (WGS) entry which is preliminary data.</text>
</comment>
<evidence type="ECO:0000313" key="1">
    <source>
        <dbReference type="EMBL" id="CAK5060375.1"/>
    </source>
</evidence>
<name>A0ACB0YS61_MELEN</name>
<gene>
    <name evidence="1" type="ORF">MENTE1834_LOCUS15962</name>
</gene>
<dbReference type="Proteomes" id="UP001497535">
    <property type="component" value="Unassembled WGS sequence"/>
</dbReference>
<keyword evidence="2" id="KW-1185">Reference proteome</keyword>
<sequence length="210" mass="24790">MKIAYYYLNKLFNCSFECGHFPNFIFNPKLIQLLFGNSRQIYINDCTILILDYNIENRLQFISNHLASANRKIYFWLNKDIMGKYRDMVVKILANGGDKFKEVDLSFHTYSKSWDIIISVTMLYDQIIKYIATSRDCSKMVPNIIITYDSSTSHKLSINKRAEEVKIEQLYYGIECTKYQIANIHNPKVRFEFCHKAMGLSFIHIDKIKE</sequence>
<reference evidence="1" key="1">
    <citation type="submission" date="2023-11" db="EMBL/GenBank/DDBJ databases">
        <authorList>
            <person name="Poullet M."/>
        </authorList>
    </citation>
    <scope>NUCLEOTIDE SEQUENCE</scope>
    <source>
        <strain evidence="1">E1834</strain>
    </source>
</reference>
<accession>A0ACB0YS61</accession>
<evidence type="ECO:0000313" key="2">
    <source>
        <dbReference type="Proteomes" id="UP001497535"/>
    </source>
</evidence>